<dbReference type="InterPro" id="IPR029063">
    <property type="entry name" value="SAM-dependent_MTases_sf"/>
</dbReference>
<proteinExistence type="predicted"/>
<dbReference type="SUPFAM" id="SSF53335">
    <property type="entry name" value="S-adenosyl-L-methionine-dependent methyltransferases"/>
    <property type="match status" value="1"/>
</dbReference>
<accession>A0A1I7XZF2</accession>
<dbReference type="WBParaSite" id="L893_g11034.t1">
    <property type="protein sequence ID" value="L893_g11034.t1"/>
    <property type="gene ID" value="L893_g11034"/>
</dbReference>
<name>A0A1I7XZF2_9BILA</name>
<dbReference type="Proteomes" id="UP000095287">
    <property type="component" value="Unplaced"/>
</dbReference>
<sequence length="254" mass="28570">MVLTEVRPKRNDVTGKNCELMLESGKQIYYVAPVDANPVRNMSIFAQENMYCMPTKRKGSSNDDSGVEEWQGVNALCQMVDNAIEIEMDKDMFFGKRVLEIGFCTGLPSLFAWDNGASEVALHCYSKADLDFYVKPTMRRNNIPLNRCKFSSGDLAACKRALGGKKFDVVLAPELINTNESDFDAIHEIIDLALADDGICLMSARAYYPGVSGNLPSFLDLVKHRGRFDVFVRWQSPKTEIIPRKVIQLTHTIR</sequence>
<evidence type="ECO:0000313" key="2">
    <source>
        <dbReference type="WBParaSite" id="L893_g11034.t1"/>
    </source>
</evidence>
<keyword evidence="1" id="KW-1185">Reference proteome</keyword>
<protein>
    <submittedName>
        <fullName evidence="2">Methyltransf_11 domain-containing protein</fullName>
    </submittedName>
</protein>
<evidence type="ECO:0000313" key="1">
    <source>
        <dbReference type="Proteomes" id="UP000095287"/>
    </source>
</evidence>
<organism evidence="1 2">
    <name type="scientific">Steinernema glaseri</name>
    <dbReference type="NCBI Taxonomy" id="37863"/>
    <lineage>
        <taxon>Eukaryota</taxon>
        <taxon>Metazoa</taxon>
        <taxon>Ecdysozoa</taxon>
        <taxon>Nematoda</taxon>
        <taxon>Chromadorea</taxon>
        <taxon>Rhabditida</taxon>
        <taxon>Tylenchina</taxon>
        <taxon>Panagrolaimomorpha</taxon>
        <taxon>Strongyloidoidea</taxon>
        <taxon>Steinernematidae</taxon>
        <taxon>Steinernema</taxon>
    </lineage>
</organism>
<dbReference type="Gene3D" id="3.40.50.150">
    <property type="entry name" value="Vaccinia Virus protein VP39"/>
    <property type="match status" value="1"/>
</dbReference>
<dbReference type="AlphaFoldDB" id="A0A1I7XZF2"/>
<reference evidence="2" key="1">
    <citation type="submission" date="2016-11" db="UniProtKB">
        <authorList>
            <consortium name="WormBaseParasite"/>
        </authorList>
    </citation>
    <scope>IDENTIFICATION</scope>
</reference>